<keyword evidence="2" id="KW-1133">Transmembrane helix</keyword>
<proteinExistence type="predicted"/>
<dbReference type="EMBL" id="CADIKK010000043">
    <property type="protein sequence ID" value="CAB3806010.1"/>
    <property type="molecule type" value="Genomic_DNA"/>
</dbReference>
<keyword evidence="2" id="KW-0472">Membrane</keyword>
<evidence type="ECO:0000256" key="2">
    <source>
        <dbReference type="SAM" id="Phobius"/>
    </source>
</evidence>
<dbReference type="Proteomes" id="UP000494365">
    <property type="component" value="Unassembled WGS sequence"/>
</dbReference>
<protein>
    <submittedName>
        <fullName evidence="3">Uncharacterized protein</fullName>
    </submittedName>
</protein>
<sequence length="188" mass="21369">MKFDRRASNNRTLGYFFLIHHFGVLHIHLVNPTFLINHVASFHPNVFADHPDHACSCTRDCGNAFSSSRRARQNNSDVQTETNSDSSSSVLAIHAQSSTRNAWHRRLSRRTWLLQLPANSPSALALISNACRRSRIFARAASSFIPADILINHPNRLYGSANRKERMPSTPHTDLPRRHAHAQYRPAW</sequence>
<keyword evidence="4" id="KW-1185">Reference proteome</keyword>
<keyword evidence="2" id="KW-0812">Transmembrane</keyword>
<feature type="region of interest" description="Disordered" evidence="1">
    <location>
        <begin position="68"/>
        <end position="89"/>
    </location>
</feature>
<accession>A0A6S7CCE5</accession>
<dbReference type="AlphaFoldDB" id="A0A6S7CCE5"/>
<organism evidence="3 4">
    <name type="scientific">Paraburkholderia ultramafica</name>
    <dbReference type="NCBI Taxonomy" id="1544867"/>
    <lineage>
        <taxon>Bacteria</taxon>
        <taxon>Pseudomonadati</taxon>
        <taxon>Pseudomonadota</taxon>
        <taxon>Betaproteobacteria</taxon>
        <taxon>Burkholderiales</taxon>
        <taxon>Burkholderiaceae</taxon>
        <taxon>Paraburkholderia</taxon>
    </lineage>
</organism>
<feature type="region of interest" description="Disordered" evidence="1">
    <location>
        <begin position="160"/>
        <end position="188"/>
    </location>
</feature>
<reference evidence="3 4" key="1">
    <citation type="submission" date="2020-04" db="EMBL/GenBank/DDBJ databases">
        <authorList>
            <person name="De Canck E."/>
        </authorList>
    </citation>
    <scope>NUCLEOTIDE SEQUENCE [LARGE SCALE GENOMIC DNA]</scope>
    <source>
        <strain evidence="3 4">LMG 28614</strain>
    </source>
</reference>
<feature type="transmembrane region" description="Helical" evidence="2">
    <location>
        <begin position="12"/>
        <end position="30"/>
    </location>
</feature>
<name>A0A6S7CCE5_9BURK</name>
<gene>
    <name evidence="3" type="ORF">LMG28614_06287</name>
</gene>
<evidence type="ECO:0000313" key="3">
    <source>
        <dbReference type="EMBL" id="CAB3806010.1"/>
    </source>
</evidence>
<evidence type="ECO:0000313" key="4">
    <source>
        <dbReference type="Proteomes" id="UP000494365"/>
    </source>
</evidence>
<evidence type="ECO:0000256" key="1">
    <source>
        <dbReference type="SAM" id="MobiDB-lite"/>
    </source>
</evidence>